<evidence type="ECO:0000313" key="2">
    <source>
        <dbReference type="Proteomes" id="UP000020766"/>
    </source>
</evidence>
<dbReference type="AlphaFoldDB" id="A0A014Q7D2"/>
<protein>
    <submittedName>
        <fullName evidence="1">Uncharacterized protein</fullName>
    </submittedName>
</protein>
<reference evidence="1 2" key="1">
    <citation type="submission" date="2014-01" db="EMBL/GenBank/DDBJ databases">
        <title>Interspecies Systems Biology Uncovers Metabolites Affecting C. elegans Gene Expression and Life History Traits.</title>
        <authorList>
            <person name="Watson E."/>
            <person name="Macneil L.T."/>
            <person name="Ritter A.D."/>
            <person name="Yilmaz L.S."/>
            <person name="Rosebrock A.P."/>
            <person name="Caudy A.A."/>
            <person name="Walhout A.J."/>
        </authorList>
    </citation>
    <scope>NUCLEOTIDE SEQUENCE [LARGE SCALE GENOMIC DNA]</scope>
    <source>
        <strain evidence="1 2">DA1877</strain>
    </source>
</reference>
<dbReference type="Proteomes" id="UP000020766">
    <property type="component" value="Unassembled WGS sequence"/>
</dbReference>
<name>A0A014Q7D2_9BURK</name>
<dbReference type="RefSeq" id="WP_043386010.1">
    <property type="nucleotide sequence ID" value="NZ_JBOK01000020.1"/>
</dbReference>
<keyword evidence="2" id="KW-1185">Reference proteome</keyword>
<proteinExistence type="predicted"/>
<sequence>MSDTAPISLDKAITTGLSEVTLSRTLELFAAHLASGSDRLLNFRGDLAERYNYDKIKPTMTPARAQGNVVFIEATSHKTGETGHYQIMANQWKLLEVLARLS</sequence>
<organism evidence="1 2">
    <name type="scientific">Comamonas aquatica DA1877</name>
    <dbReference type="NCBI Taxonomy" id="1457173"/>
    <lineage>
        <taxon>Bacteria</taxon>
        <taxon>Pseudomonadati</taxon>
        <taxon>Pseudomonadota</taxon>
        <taxon>Betaproteobacteria</taxon>
        <taxon>Burkholderiales</taxon>
        <taxon>Comamonadaceae</taxon>
        <taxon>Comamonas</taxon>
    </lineage>
</organism>
<evidence type="ECO:0000313" key="1">
    <source>
        <dbReference type="EMBL" id="EXU79092.1"/>
    </source>
</evidence>
<gene>
    <name evidence="1" type="ORF">AX13_07760</name>
</gene>
<dbReference type="PATRIC" id="fig|1457173.3.peg.2975"/>
<comment type="caution">
    <text evidence="1">The sequence shown here is derived from an EMBL/GenBank/DDBJ whole genome shotgun (WGS) entry which is preliminary data.</text>
</comment>
<accession>A0A014Q7D2</accession>
<dbReference type="EMBL" id="JBOK01000020">
    <property type="protein sequence ID" value="EXU79092.1"/>
    <property type="molecule type" value="Genomic_DNA"/>
</dbReference>